<dbReference type="Proteomes" id="UP000371423">
    <property type="component" value="Unassembled WGS sequence"/>
</dbReference>
<dbReference type="CDD" id="cd24152">
    <property type="entry name" value="ASKHA_NBD_ROK-like"/>
    <property type="match status" value="1"/>
</dbReference>
<dbReference type="RefSeq" id="WP_153385083.1">
    <property type="nucleotide sequence ID" value="NZ_VDFO01000023.1"/>
</dbReference>
<comment type="caution">
    <text evidence="3">The sequence shown here is derived from an EMBL/GenBank/DDBJ whole genome shotgun (WGS) entry which is preliminary data.</text>
</comment>
<dbReference type="PANTHER" id="PTHR18964">
    <property type="entry name" value="ROK (REPRESSOR, ORF, KINASE) FAMILY"/>
    <property type="match status" value="1"/>
</dbReference>
<name>A0A5P0ZX45_9LACO</name>
<dbReference type="SUPFAM" id="SSF53067">
    <property type="entry name" value="Actin-like ATPase domain"/>
    <property type="match status" value="1"/>
</dbReference>
<protein>
    <submittedName>
        <fullName evidence="3">ROK family protein</fullName>
    </submittedName>
</protein>
<dbReference type="InterPro" id="IPR000600">
    <property type="entry name" value="ROK"/>
</dbReference>
<dbReference type="InterPro" id="IPR043129">
    <property type="entry name" value="ATPase_NBD"/>
</dbReference>
<evidence type="ECO:0000313" key="5">
    <source>
        <dbReference type="Proteomes" id="UP000414364"/>
    </source>
</evidence>
<dbReference type="EMBL" id="VDFP01000007">
    <property type="protein sequence ID" value="MQS75679.1"/>
    <property type="molecule type" value="Genomic_DNA"/>
</dbReference>
<dbReference type="Proteomes" id="UP000414364">
    <property type="component" value="Unassembled WGS sequence"/>
</dbReference>
<keyword evidence="4" id="KW-1185">Reference proteome</keyword>
<dbReference type="Gene3D" id="3.30.420.40">
    <property type="match status" value="2"/>
</dbReference>
<dbReference type="EMBL" id="VDFO01000023">
    <property type="protein sequence ID" value="MQS97673.1"/>
    <property type="molecule type" value="Genomic_DNA"/>
</dbReference>
<evidence type="ECO:0000256" key="1">
    <source>
        <dbReference type="ARBA" id="ARBA00006479"/>
    </source>
</evidence>
<dbReference type="PANTHER" id="PTHR18964:SF170">
    <property type="entry name" value="SUGAR KINASE"/>
    <property type="match status" value="1"/>
</dbReference>
<organism evidence="3 4">
    <name type="scientific">Companilactobacillus halodurans</name>
    <dbReference type="NCBI Taxonomy" id="2584183"/>
    <lineage>
        <taxon>Bacteria</taxon>
        <taxon>Bacillati</taxon>
        <taxon>Bacillota</taxon>
        <taxon>Bacilli</taxon>
        <taxon>Lactobacillales</taxon>
        <taxon>Lactobacillaceae</taxon>
        <taxon>Companilactobacillus</taxon>
    </lineage>
</organism>
<sequence length="297" mass="32518">MSNLGLIDIGGTSIKFAVENKDQLQKIDPIKTPDNLDGFYQGLTKRVNFMKENYQITGVGISSPGAVNKKKGVIEGASALPYIHNFKIQKELVSRFGLPVSMENDANCAALAELDSGAGKDVSSLLFLIIGTGVGGSVIINHKIWHGAHLFGGEFGFTLVDDKYTLSNLATSVGVAQRYNNNSNPQTNYSGKEVFDLAQQGNTRAKKEVQVMYYSLAKGIYNLQYSFDPELIVLGGAVSNNPHLLPEVDKEIEKIRRIVKIASIKPKVVNCKYTDEANLRGAAVDFYQTYSKENSQK</sequence>
<accession>A0A5P0ZX45</accession>
<evidence type="ECO:0000313" key="4">
    <source>
        <dbReference type="Proteomes" id="UP000371423"/>
    </source>
</evidence>
<dbReference type="OrthoDB" id="9795247at2"/>
<comment type="similarity">
    <text evidence="1">Belongs to the ROK (NagC/XylR) family.</text>
</comment>
<reference evidence="4 5" key="1">
    <citation type="journal article" date="2019" name="Syst. Appl. Microbiol.">
        <title>Polyphasic characterization of two novel Lactobacillus spp. isolated from blown salami packages: Description of Lactobacillus halodurans sp. nov. and Lactobacillus salsicarnum sp. nov.</title>
        <authorList>
            <person name="Schuster J.A."/>
            <person name="Klingl A."/>
            <person name="Vogel R.F."/>
            <person name="Ehrmann M.A."/>
        </authorList>
    </citation>
    <scope>NUCLEOTIDE SEQUENCE [LARGE SCALE GENOMIC DNA]</scope>
    <source>
        <strain evidence="3 4">TMW 1.1920</strain>
        <strain evidence="2 5">TMW 1.2172</strain>
    </source>
</reference>
<evidence type="ECO:0000313" key="3">
    <source>
        <dbReference type="EMBL" id="MQS97673.1"/>
    </source>
</evidence>
<evidence type="ECO:0000313" key="2">
    <source>
        <dbReference type="EMBL" id="MQS75679.1"/>
    </source>
</evidence>
<dbReference type="Pfam" id="PF00480">
    <property type="entry name" value="ROK"/>
    <property type="match status" value="1"/>
</dbReference>
<dbReference type="AlphaFoldDB" id="A0A5P0ZX45"/>
<gene>
    <name evidence="3" type="ORF">FHL05_07195</name>
    <name evidence="2" type="ORF">FHL06_04670</name>
</gene>
<proteinExistence type="inferred from homology"/>